<dbReference type="Pfam" id="PF07873">
    <property type="entry name" value="YabP"/>
    <property type="match status" value="1"/>
</dbReference>
<organism evidence="1 2">
    <name type="scientific">Bacillus manliponensis</name>
    <dbReference type="NCBI Taxonomy" id="574376"/>
    <lineage>
        <taxon>Bacteria</taxon>
        <taxon>Bacillati</taxon>
        <taxon>Bacillota</taxon>
        <taxon>Bacilli</taxon>
        <taxon>Bacillales</taxon>
        <taxon>Bacillaceae</taxon>
        <taxon>Bacillus</taxon>
        <taxon>Bacillus cereus group</taxon>
    </lineage>
</organism>
<dbReference type="NCBIfam" id="TIGR02892">
    <property type="entry name" value="spore_yabP"/>
    <property type="match status" value="1"/>
</dbReference>
<dbReference type="InterPro" id="IPR022476">
    <property type="entry name" value="Spore_YabP/YqfC"/>
</dbReference>
<dbReference type="GO" id="GO:0030435">
    <property type="term" value="P:sporulation resulting in formation of a cellular spore"/>
    <property type="evidence" value="ECO:0007669"/>
    <property type="project" value="InterPro"/>
</dbReference>
<evidence type="ECO:0000313" key="2">
    <source>
        <dbReference type="Proteomes" id="UP000027822"/>
    </source>
</evidence>
<name>A0A073JTG0_9BACI</name>
<accession>A0A073JTG0</accession>
<gene>
    <name evidence="1" type="ORF">BAMA_12125</name>
</gene>
<protein>
    <submittedName>
        <fullName evidence="1">Spore coat protein</fullName>
    </submittedName>
</protein>
<dbReference type="Proteomes" id="UP000027822">
    <property type="component" value="Unassembled WGS sequence"/>
</dbReference>
<keyword evidence="2" id="KW-1185">Reference proteome</keyword>
<dbReference type="STRING" id="574376.BAMA_12125"/>
<proteinExistence type="predicted"/>
<dbReference type="eggNOG" id="ENOG5032YWW">
    <property type="taxonomic scope" value="Bacteria"/>
</dbReference>
<sequence>MNNSYVMLTSNNQNASVDHDITMRGRRVLDITGVKQVESFDSEEFLLETVMGFLTIRGENLQMKNLDVEKGIVSIKGKIHAMDYIDEHQGEKAKGFFSKLFK</sequence>
<dbReference type="AlphaFoldDB" id="A0A073JTG0"/>
<dbReference type="EMBL" id="JOTN01000025">
    <property type="protein sequence ID" value="KEK17600.1"/>
    <property type="molecule type" value="Genomic_DNA"/>
</dbReference>
<comment type="caution">
    <text evidence="1">The sequence shown here is derived from an EMBL/GenBank/DDBJ whole genome shotgun (WGS) entry which is preliminary data.</text>
</comment>
<keyword evidence="1" id="KW-0946">Virion</keyword>
<evidence type="ECO:0000313" key="1">
    <source>
        <dbReference type="EMBL" id="KEK17600.1"/>
    </source>
</evidence>
<dbReference type="PIRSF" id="PIRSF011576">
    <property type="entry name" value="YabP"/>
    <property type="match status" value="1"/>
</dbReference>
<dbReference type="InterPro" id="IPR012504">
    <property type="entry name" value="Spore_YabP"/>
</dbReference>
<dbReference type="Gene3D" id="2.60.40.2000">
    <property type="match status" value="1"/>
</dbReference>
<keyword evidence="1" id="KW-0167">Capsid protein</keyword>
<reference evidence="1 2" key="1">
    <citation type="submission" date="2014-06" db="EMBL/GenBank/DDBJ databases">
        <title>Draft genome sequence of Bacillus manliponensis JCM 15802 (MCCC 1A00708).</title>
        <authorList>
            <person name="Lai Q."/>
            <person name="Liu Y."/>
            <person name="Shao Z."/>
        </authorList>
    </citation>
    <scope>NUCLEOTIDE SEQUENCE [LARGE SCALE GENOMIC DNA]</scope>
    <source>
        <strain evidence="1 2">JCM 15802</strain>
    </source>
</reference>
<dbReference type="InterPro" id="IPR038705">
    <property type="entry name" value="YabP_sf"/>
</dbReference>